<name>A0A844FSM0_9FIRM</name>
<accession>A0A844FSM0</accession>
<proteinExistence type="predicted"/>
<gene>
    <name evidence="1" type="ORF">FYJ79_03420</name>
</gene>
<reference evidence="1 2" key="1">
    <citation type="submission" date="2019-08" db="EMBL/GenBank/DDBJ databases">
        <title>In-depth cultivation of the pig gut microbiome towards novel bacterial diversity and tailored functional studies.</title>
        <authorList>
            <person name="Wylensek D."/>
            <person name="Hitch T.C.A."/>
            <person name="Clavel T."/>
        </authorList>
    </citation>
    <scope>NUCLEOTIDE SEQUENCE [LARGE SCALE GENOMIC DNA]</scope>
    <source>
        <strain evidence="1 2">CA-Schmier-601-WT-3</strain>
    </source>
</reference>
<evidence type="ECO:0000313" key="1">
    <source>
        <dbReference type="EMBL" id="MST88635.1"/>
    </source>
</evidence>
<evidence type="ECO:0000313" key="2">
    <source>
        <dbReference type="Proteomes" id="UP000442619"/>
    </source>
</evidence>
<comment type="caution">
    <text evidence="1">The sequence shown here is derived from an EMBL/GenBank/DDBJ whole genome shotgun (WGS) entry which is preliminary data.</text>
</comment>
<sequence>MKIRSKAQSFMITVRENDDKIWQGDITWIDNNRTQQFRSALELLNLINSALEDDREEEKKNEIL</sequence>
<dbReference type="Proteomes" id="UP000442619">
    <property type="component" value="Unassembled WGS sequence"/>
</dbReference>
<dbReference type="EMBL" id="VUNM01000004">
    <property type="protein sequence ID" value="MST88635.1"/>
    <property type="molecule type" value="Genomic_DNA"/>
</dbReference>
<dbReference type="RefSeq" id="WP_154514567.1">
    <property type="nucleotide sequence ID" value="NZ_JAQXUV010000008.1"/>
</dbReference>
<protein>
    <submittedName>
        <fullName evidence="1">Uncharacterized protein</fullName>
    </submittedName>
</protein>
<keyword evidence="2" id="KW-1185">Reference proteome</keyword>
<dbReference type="AlphaFoldDB" id="A0A844FSM0"/>
<organism evidence="1 2">
    <name type="scientific">Sharpea porci</name>
    <dbReference type="NCBI Taxonomy" id="2652286"/>
    <lineage>
        <taxon>Bacteria</taxon>
        <taxon>Bacillati</taxon>
        <taxon>Bacillota</taxon>
        <taxon>Erysipelotrichia</taxon>
        <taxon>Erysipelotrichales</taxon>
        <taxon>Coprobacillaceae</taxon>
        <taxon>Sharpea</taxon>
    </lineage>
</organism>